<dbReference type="GO" id="GO:0005829">
    <property type="term" value="C:cytosol"/>
    <property type="evidence" value="ECO:0007669"/>
    <property type="project" value="TreeGrafter"/>
</dbReference>
<gene>
    <name evidence="6" type="primary">nusB</name>
    <name evidence="8" type="ORF">BKA23_1336</name>
</gene>
<dbReference type="Pfam" id="PF01029">
    <property type="entry name" value="NusB"/>
    <property type="match status" value="1"/>
</dbReference>
<dbReference type="InterPro" id="IPR006027">
    <property type="entry name" value="NusB_RsmB_TIM44"/>
</dbReference>
<sequence length="160" mass="17333">MTPAPGGDGETELISSTSADLSKLPARSKARKKALELLFEAEQRGENAAELLEARLVAPTTQTPLPRYTVEIVRGVVDNWRSINEALTTYSKDWPPERMPAVDRALLRVATWELVYNDDVDDAVVITEAVGLASALSTDNSPRFVGGLLNRLASVKATLA</sequence>
<evidence type="ECO:0000256" key="4">
    <source>
        <dbReference type="ARBA" id="ARBA00023015"/>
    </source>
</evidence>
<evidence type="ECO:0000256" key="2">
    <source>
        <dbReference type="ARBA" id="ARBA00022814"/>
    </source>
</evidence>
<dbReference type="InterPro" id="IPR035926">
    <property type="entry name" value="NusB-like_sf"/>
</dbReference>
<comment type="similarity">
    <text evidence="1 6">Belongs to the NusB family.</text>
</comment>
<keyword evidence="4 6" id="KW-0805">Transcription regulation</keyword>
<keyword evidence="3 6" id="KW-0694">RNA-binding</keyword>
<dbReference type="InterPro" id="IPR011605">
    <property type="entry name" value="NusB_fam"/>
</dbReference>
<dbReference type="GO" id="GO:0006353">
    <property type="term" value="P:DNA-templated transcription termination"/>
    <property type="evidence" value="ECO:0007669"/>
    <property type="project" value="UniProtKB-UniRule"/>
</dbReference>
<protein>
    <recommendedName>
        <fullName evidence="6">Transcription antitermination protein NusB</fullName>
    </recommendedName>
    <alternativeName>
        <fullName evidence="6">Antitermination factor NusB</fullName>
    </alternativeName>
</protein>
<evidence type="ECO:0000313" key="9">
    <source>
        <dbReference type="Proteomes" id="UP000318297"/>
    </source>
</evidence>
<dbReference type="Gene3D" id="1.10.940.10">
    <property type="entry name" value="NusB-like"/>
    <property type="match status" value="1"/>
</dbReference>
<dbReference type="PANTHER" id="PTHR11078">
    <property type="entry name" value="N UTILIZATION SUBSTANCE PROTEIN B-RELATED"/>
    <property type="match status" value="1"/>
</dbReference>
<name>A0A561EA69_9MICO</name>
<keyword evidence="2 6" id="KW-0889">Transcription antitermination</keyword>
<evidence type="ECO:0000259" key="7">
    <source>
        <dbReference type="Pfam" id="PF01029"/>
    </source>
</evidence>
<dbReference type="SUPFAM" id="SSF48013">
    <property type="entry name" value="NusB-like"/>
    <property type="match status" value="1"/>
</dbReference>
<dbReference type="AlphaFoldDB" id="A0A561EA69"/>
<organism evidence="8 9">
    <name type="scientific">Rudaeicoccus suwonensis</name>
    <dbReference type="NCBI Taxonomy" id="657409"/>
    <lineage>
        <taxon>Bacteria</taxon>
        <taxon>Bacillati</taxon>
        <taxon>Actinomycetota</taxon>
        <taxon>Actinomycetes</taxon>
        <taxon>Micrococcales</taxon>
        <taxon>Dermacoccaceae</taxon>
        <taxon>Rudaeicoccus</taxon>
    </lineage>
</organism>
<dbReference type="PANTHER" id="PTHR11078:SF3">
    <property type="entry name" value="ANTITERMINATION NUSB DOMAIN-CONTAINING PROTEIN"/>
    <property type="match status" value="1"/>
</dbReference>
<evidence type="ECO:0000256" key="5">
    <source>
        <dbReference type="ARBA" id="ARBA00023163"/>
    </source>
</evidence>
<dbReference type="GO" id="GO:0003723">
    <property type="term" value="F:RNA binding"/>
    <property type="evidence" value="ECO:0007669"/>
    <property type="project" value="UniProtKB-UniRule"/>
</dbReference>
<dbReference type="HAMAP" id="MF_00073">
    <property type="entry name" value="NusB"/>
    <property type="match status" value="1"/>
</dbReference>
<dbReference type="NCBIfam" id="TIGR01951">
    <property type="entry name" value="nusB"/>
    <property type="match status" value="1"/>
</dbReference>
<feature type="domain" description="NusB/RsmB/TIM44" evidence="7">
    <location>
        <begin position="29"/>
        <end position="153"/>
    </location>
</feature>
<dbReference type="Proteomes" id="UP000318297">
    <property type="component" value="Unassembled WGS sequence"/>
</dbReference>
<dbReference type="GO" id="GO:0031564">
    <property type="term" value="P:transcription antitermination"/>
    <property type="evidence" value="ECO:0007669"/>
    <property type="project" value="UniProtKB-KW"/>
</dbReference>
<keyword evidence="5 6" id="KW-0804">Transcription</keyword>
<accession>A0A561EA69</accession>
<dbReference type="EMBL" id="VIVQ01000001">
    <property type="protein sequence ID" value="TWE12524.1"/>
    <property type="molecule type" value="Genomic_DNA"/>
</dbReference>
<comment type="function">
    <text evidence="6">Involved in transcription antitermination. Required for transcription of ribosomal RNA (rRNA) genes. Binds specifically to the boxA antiterminator sequence of the ribosomal RNA (rrn) operons.</text>
</comment>
<evidence type="ECO:0000256" key="1">
    <source>
        <dbReference type="ARBA" id="ARBA00005952"/>
    </source>
</evidence>
<keyword evidence="9" id="KW-1185">Reference proteome</keyword>
<evidence type="ECO:0000256" key="6">
    <source>
        <dbReference type="HAMAP-Rule" id="MF_00073"/>
    </source>
</evidence>
<evidence type="ECO:0000313" key="8">
    <source>
        <dbReference type="EMBL" id="TWE12524.1"/>
    </source>
</evidence>
<dbReference type="RefSeq" id="WP_342783594.1">
    <property type="nucleotide sequence ID" value="NZ_VIVQ01000001.1"/>
</dbReference>
<reference evidence="8 9" key="1">
    <citation type="submission" date="2019-06" db="EMBL/GenBank/DDBJ databases">
        <title>Sequencing the genomes of 1000 actinobacteria strains.</title>
        <authorList>
            <person name="Klenk H.-P."/>
        </authorList>
    </citation>
    <scope>NUCLEOTIDE SEQUENCE [LARGE SCALE GENOMIC DNA]</scope>
    <source>
        <strain evidence="8 9">DSM 19560</strain>
    </source>
</reference>
<comment type="caution">
    <text evidence="8">The sequence shown here is derived from an EMBL/GenBank/DDBJ whole genome shotgun (WGS) entry which is preliminary data.</text>
</comment>
<proteinExistence type="inferred from homology"/>
<evidence type="ECO:0000256" key="3">
    <source>
        <dbReference type="ARBA" id="ARBA00022884"/>
    </source>
</evidence>